<dbReference type="InterPro" id="IPR015525">
    <property type="entry name" value="BRCA2"/>
</dbReference>
<organism evidence="5 6">
    <name type="scientific">Cymbomonas tetramitiformis</name>
    <dbReference type="NCBI Taxonomy" id="36881"/>
    <lineage>
        <taxon>Eukaryota</taxon>
        <taxon>Viridiplantae</taxon>
        <taxon>Chlorophyta</taxon>
        <taxon>Pyramimonadophyceae</taxon>
        <taxon>Pyramimonadales</taxon>
        <taxon>Pyramimonadaceae</taxon>
        <taxon>Cymbomonas</taxon>
    </lineage>
</organism>
<feature type="compositionally biased region" description="Basic and acidic residues" evidence="2">
    <location>
        <begin position="738"/>
        <end position="750"/>
    </location>
</feature>
<name>A0AAE0G674_9CHLO</name>
<evidence type="ECO:0000256" key="2">
    <source>
        <dbReference type="SAM" id="MobiDB-lite"/>
    </source>
</evidence>
<feature type="compositionally biased region" description="Basic and acidic residues" evidence="2">
    <location>
        <begin position="43"/>
        <end position="60"/>
    </location>
</feature>
<feature type="compositionally biased region" description="Basic and acidic residues" evidence="2">
    <location>
        <begin position="293"/>
        <end position="308"/>
    </location>
</feature>
<reference evidence="5 6" key="1">
    <citation type="journal article" date="2015" name="Genome Biol. Evol.">
        <title>Comparative Genomics of a Bacterivorous Green Alga Reveals Evolutionary Causalities and Consequences of Phago-Mixotrophic Mode of Nutrition.</title>
        <authorList>
            <person name="Burns J.A."/>
            <person name="Paasch A."/>
            <person name="Narechania A."/>
            <person name="Kim E."/>
        </authorList>
    </citation>
    <scope>NUCLEOTIDE SEQUENCE [LARGE SCALE GENOMIC DNA]</scope>
    <source>
        <strain evidence="5 6">PLY_AMNH</strain>
    </source>
</reference>
<dbReference type="GO" id="GO:0006355">
    <property type="term" value="P:regulation of DNA-templated transcription"/>
    <property type="evidence" value="ECO:0007669"/>
    <property type="project" value="TreeGrafter"/>
</dbReference>
<feature type="compositionally biased region" description="Polar residues" evidence="2">
    <location>
        <begin position="62"/>
        <end position="78"/>
    </location>
</feature>
<sequence>MLIIKYRHSDEQWSSQEVPVVPAKLTVSRSTGEGHRHLLPHTTADKKQTLEQARPEEIRQRSPCSSARVTASFSSPRETSTRNERDCELKEDHAAEYRSSSPDINSHCAEQERVGTTRTSHVSPRTSSTPLPERSIVLATPVRRRNDISREDPVALSRCKTDFGGTVRTKHDVVVYEPRKRIHPPKGSLDIGRNAIRNTEDTGSEAASRVRDNLATQEASRRLPLEIKPALAKASSCLTSSRSPVMVPESLQQRILNEGEPLAQALVPDTQHISTQGGLRNAGGKALPMSEGSSRRSRAELAPTEHQDLSSSMPHASLQSSTVERKQGLPPAGDLHDAALPRSFQLPIFARRAPTGPKAVSERPQVIEPVPKRGRMLEPRPQPGKPARGRGRMTKPFKPVFPTHTPVVLALGPALPNSITLPAKSPCKLHDMHDSKPRQALKAFFGAAPSLRGAAVFLPPEVRDMTSDSALQYRAAGPRQAQAGLTAGQPCGAEEFRRLLIASGASPSLAPSQWVENHFRWIVWKLACYERGYPDICAGRWLTFPNILKQLKYRYEREVNKAQFPALKRIFERDSAAGRAMVLCVSAVRRASDTSGQEVPQAAASAAVPAVYLEVTDGWYWAKVALDAPLTRLVSRGKIHVGQKLRVCGARLTGSDVAAPPLTGCHSTWIQLNTNGTQPAPWHARLGFTREPSMTVPLSTVHVEGGSIPATMVVVSRIYPELYMERGDDGRGSVMRTPAEEARAEKEYAERQRKVRDRVMEKLLQSRDADDGWGQRQNDAARDLEEQLQAALKEEQLQGRQVTPVMRVRVAGAEKKEKEKTLHALLTIWRPPGELAQDLTEGMRFCVTGLVPRSQGRGGAGQLSLETGRATQWMAVTDPHTLQRWTWHVQPRELRDIANLASLSDGDDFDMVALLLHAGDVFEGYRGQLRQWLFLIDVSVADDTDALCAVDVLAADGGHSACPTQATVLTLRDVTFRSFDRSHGLYVSEETDRGAVSVAGSRVWGKVRAAADDLAQWHAAQHPDLLRSLMSRAAKLTGSGSLTPSSQEQIALIQAVGSHAMPAAPCDMPPAKSAGKCPEYLENDEWDSQMIEDLDRIAEEHGK</sequence>
<dbReference type="InterPro" id="IPR015187">
    <property type="entry name" value="BRCA2_OB_1"/>
</dbReference>
<protein>
    <submittedName>
        <fullName evidence="5">Uncharacterized protein</fullName>
    </submittedName>
</protein>
<dbReference type="PANTHER" id="PTHR11289">
    <property type="entry name" value="BREAST CANCER TYPE 2 SUSCEPTIBILITY PROTEIN BRCA2"/>
    <property type="match status" value="1"/>
</dbReference>
<evidence type="ECO:0000256" key="1">
    <source>
        <dbReference type="SAM" id="Coils"/>
    </source>
</evidence>
<dbReference type="Proteomes" id="UP001190700">
    <property type="component" value="Unassembled WGS sequence"/>
</dbReference>
<keyword evidence="6" id="KW-1185">Reference proteome</keyword>
<accession>A0AAE0G674</accession>
<feature type="compositionally biased region" description="Polar residues" evidence="2">
    <location>
        <begin position="116"/>
        <end position="130"/>
    </location>
</feature>
<feature type="region of interest" description="Disordered" evidence="2">
    <location>
        <begin position="729"/>
        <end position="750"/>
    </location>
</feature>
<dbReference type="InterPro" id="IPR036315">
    <property type="entry name" value="BRCA2_hlx_sf"/>
</dbReference>
<feature type="domain" description="Breast cancer type 2 susceptibility protein helical" evidence="4">
    <location>
        <begin position="491"/>
        <end position="561"/>
    </location>
</feature>
<evidence type="ECO:0000259" key="4">
    <source>
        <dbReference type="Pfam" id="PF09169"/>
    </source>
</evidence>
<proteinExistence type="predicted"/>
<dbReference type="AlphaFoldDB" id="A0AAE0G674"/>
<dbReference type="InterPro" id="IPR015252">
    <property type="entry name" value="BRCA2_hlx"/>
</dbReference>
<dbReference type="Pfam" id="PF09103">
    <property type="entry name" value="BRCA-2_OB1"/>
    <property type="match status" value="1"/>
</dbReference>
<evidence type="ECO:0000259" key="3">
    <source>
        <dbReference type="Pfam" id="PF09103"/>
    </source>
</evidence>
<feature type="compositionally biased region" description="Basic and acidic residues" evidence="2">
    <location>
        <begin position="79"/>
        <end position="96"/>
    </location>
</feature>
<dbReference type="GO" id="GO:0000724">
    <property type="term" value="P:double-strand break repair via homologous recombination"/>
    <property type="evidence" value="ECO:0007669"/>
    <property type="project" value="InterPro"/>
</dbReference>
<evidence type="ECO:0000313" key="6">
    <source>
        <dbReference type="Proteomes" id="UP001190700"/>
    </source>
</evidence>
<feature type="region of interest" description="Disordered" evidence="2">
    <location>
        <begin position="374"/>
        <end position="399"/>
    </location>
</feature>
<dbReference type="SUPFAM" id="SSF50249">
    <property type="entry name" value="Nucleic acid-binding proteins"/>
    <property type="match status" value="2"/>
</dbReference>
<comment type="caution">
    <text evidence="5">The sequence shown here is derived from an EMBL/GenBank/DDBJ whole genome shotgun (WGS) entry which is preliminary data.</text>
</comment>
<dbReference type="Gene3D" id="2.40.50.140">
    <property type="entry name" value="Nucleic acid-binding proteins"/>
    <property type="match status" value="2"/>
</dbReference>
<dbReference type="EMBL" id="LGRX02009189">
    <property type="protein sequence ID" value="KAK3272052.1"/>
    <property type="molecule type" value="Genomic_DNA"/>
</dbReference>
<feature type="region of interest" description="Disordered" evidence="2">
    <location>
        <begin position="274"/>
        <end position="334"/>
    </location>
</feature>
<dbReference type="InterPro" id="IPR012340">
    <property type="entry name" value="NA-bd_OB-fold"/>
</dbReference>
<feature type="domain" description="BRCA2 OB1" evidence="3">
    <location>
        <begin position="565"/>
        <end position="690"/>
    </location>
</feature>
<feature type="coiled-coil region" evidence="1">
    <location>
        <begin position="774"/>
        <end position="801"/>
    </location>
</feature>
<dbReference type="PANTHER" id="PTHR11289:SF0">
    <property type="entry name" value="BREAST CANCER TYPE 2 SUSCEPTIBILITY PROTEIN"/>
    <property type="match status" value="1"/>
</dbReference>
<gene>
    <name evidence="5" type="ORF">CYMTET_19628</name>
</gene>
<feature type="compositionally biased region" description="Polar residues" evidence="2">
    <location>
        <begin position="309"/>
        <end position="322"/>
    </location>
</feature>
<dbReference type="Pfam" id="PF09169">
    <property type="entry name" value="BRCA-2_helical"/>
    <property type="match status" value="1"/>
</dbReference>
<feature type="region of interest" description="Disordered" evidence="2">
    <location>
        <begin position="184"/>
        <end position="215"/>
    </location>
</feature>
<keyword evidence="1" id="KW-0175">Coiled coil</keyword>
<evidence type="ECO:0000313" key="5">
    <source>
        <dbReference type="EMBL" id="KAK3272052.1"/>
    </source>
</evidence>
<feature type="region of interest" description="Disordered" evidence="2">
    <location>
        <begin position="28"/>
        <end position="131"/>
    </location>
</feature>
<dbReference type="SUPFAM" id="SSF81872">
    <property type="entry name" value="BRCA2 helical domain"/>
    <property type="match status" value="1"/>
</dbReference>